<dbReference type="CDD" id="cd00310">
    <property type="entry name" value="ATP-synt_Fo_a_6"/>
    <property type="match status" value="1"/>
</dbReference>
<feature type="transmembrane region" description="Helical" evidence="11">
    <location>
        <begin position="218"/>
        <end position="243"/>
    </location>
</feature>
<dbReference type="Pfam" id="PF00119">
    <property type="entry name" value="ATP-synt_A"/>
    <property type="match status" value="1"/>
</dbReference>
<sequence>MRAIMAEESIHISLSAEQIGTFFGVPVTNTMLMSFVVFALLATLAFFVRKNLALIPGRLQTLIETLFVGILDYMTETLEDAKLARKLFPLILTIFLFIFTANIIEFTPGIGSIGWTHEGGEFTPLLRSMNTDLNTTLALTIIVFVVIEVVGVATLGFLRYGKKFVNVSSALGFLVGIIELFSEVARLISYSFRLFGNIFAGEVMILVIQHFVPMVLPVPIMAFEVFVGFMQAAIFSLLTLFFVKMAITEAH</sequence>
<dbReference type="InterPro" id="IPR045082">
    <property type="entry name" value="ATP_syn_F0_a_bact/chloroplast"/>
</dbReference>
<comment type="function">
    <text evidence="11">Key component of the proton channel; it plays a direct role in the translocation of protons across the membrane.</text>
</comment>
<gene>
    <name evidence="11" type="primary">atpB</name>
    <name evidence="12" type="ORF">UW25_C0004G0051</name>
</gene>
<dbReference type="Proteomes" id="UP000033815">
    <property type="component" value="Unassembled WGS sequence"/>
</dbReference>
<dbReference type="PANTHER" id="PTHR42823:SF3">
    <property type="entry name" value="ATP SYNTHASE SUBUNIT A, CHLOROPLASTIC"/>
    <property type="match status" value="1"/>
</dbReference>
<name>A0A837I9D6_9BACT</name>
<evidence type="ECO:0000256" key="10">
    <source>
        <dbReference type="ARBA" id="ARBA00023310"/>
    </source>
</evidence>
<evidence type="ECO:0000313" key="12">
    <source>
        <dbReference type="EMBL" id="KKT36723.1"/>
    </source>
</evidence>
<evidence type="ECO:0000256" key="3">
    <source>
        <dbReference type="ARBA" id="ARBA00022448"/>
    </source>
</evidence>
<accession>A0A837I9D6</accession>
<dbReference type="InterPro" id="IPR035908">
    <property type="entry name" value="F0_ATP_A_sf"/>
</dbReference>
<dbReference type="InterPro" id="IPR000568">
    <property type="entry name" value="ATP_synth_F0_asu"/>
</dbReference>
<evidence type="ECO:0000256" key="6">
    <source>
        <dbReference type="ARBA" id="ARBA00022781"/>
    </source>
</evidence>
<evidence type="ECO:0000256" key="1">
    <source>
        <dbReference type="ARBA" id="ARBA00004141"/>
    </source>
</evidence>
<feature type="transmembrane region" description="Helical" evidence="11">
    <location>
        <begin position="194"/>
        <end position="212"/>
    </location>
</feature>
<keyword evidence="3 11" id="KW-0813">Transport</keyword>
<feature type="transmembrane region" description="Helical" evidence="11">
    <location>
        <begin position="31"/>
        <end position="48"/>
    </location>
</feature>
<dbReference type="GO" id="GO:0045259">
    <property type="term" value="C:proton-transporting ATP synthase complex"/>
    <property type="evidence" value="ECO:0007669"/>
    <property type="project" value="UniProtKB-KW"/>
</dbReference>
<evidence type="ECO:0000313" key="13">
    <source>
        <dbReference type="Proteomes" id="UP000033815"/>
    </source>
</evidence>
<dbReference type="AlphaFoldDB" id="A0A837I9D6"/>
<keyword evidence="4 11" id="KW-0138">CF(0)</keyword>
<keyword evidence="9 11" id="KW-0472">Membrane</keyword>
<protein>
    <recommendedName>
        <fullName evidence="11">ATP synthase subunit a</fullName>
    </recommendedName>
    <alternativeName>
        <fullName evidence="11">ATP synthase F0 sector subunit a</fullName>
    </alternativeName>
    <alternativeName>
        <fullName evidence="11">F-ATPase subunit 6</fullName>
    </alternativeName>
</protein>
<dbReference type="Gene3D" id="1.20.120.220">
    <property type="entry name" value="ATP synthase, F0 complex, subunit A"/>
    <property type="match status" value="1"/>
</dbReference>
<keyword evidence="11" id="KW-1003">Cell membrane</keyword>
<keyword evidence="10 11" id="KW-0066">ATP synthesis</keyword>
<evidence type="ECO:0000256" key="8">
    <source>
        <dbReference type="ARBA" id="ARBA00023065"/>
    </source>
</evidence>
<dbReference type="GO" id="GO:0042777">
    <property type="term" value="P:proton motive force-driven plasma membrane ATP synthesis"/>
    <property type="evidence" value="ECO:0007669"/>
    <property type="project" value="TreeGrafter"/>
</dbReference>
<proteinExistence type="inferred from homology"/>
<evidence type="ECO:0000256" key="11">
    <source>
        <dbReference type="HAMAP-Rule" id="MF_01393"/>
    </source>
</evidence>
<dbReference type="GO" id="GO:0046933">
    <property type="term" value="F:proton-transporting ATP synthase activity, rotational mechanism"/>
    <property type="evidence" value="ECO:0007669"/>
    <property type="project" value="UniProtKB-UniRule"/>
</dbReference>
<evidence type="ECO:0000256" key="9">
    <source>
        <dbReference type="ARBA" id="ARBA00023136"/>
    </source>
</evidence>
<dbReference type="PROSITE" id="PS00449">
    <property type="entry name" value="ATPASE_A"/>
    <property type="match status" value="1"/>
</dbReference>
<evidence type="ECO:0000256" key="7">
    <source>
        <dbReference type="ARBA" id="ARBA00022989"/>
    </source>
</evidence>
<evidence type="ECO:0000256" key="2">
    <source>
        <dbReference type="ARBA" id="ARBA00006810"/>
    </source>
</evidence>
<evidence type="ECO:0000256" key="5">
    <source>
        <dbReference type="ARBA" id="ARBA00022692"/>
    </source>
</evidence>
<comment type="caution">
    <text evidence="12">The sequence shown here is derived from an EMBL/GenBank/DDBJ whole genome shotgun (WGS) entry which is preliminary data.</text>
</comment>
<dbReference type="SUPFAM" id="SSF81336">
    <property type="entry name" value="F1F0 ATP synthase subunit A"/>
    <property type="match status" value="1"/>
</dbReference>
<dbReference type="InterPro" id="IPR023011">
    <property type="entry name" value="ATP_synth_F0_asu_AS"/>
</dbReference>
<dbReference type="PRINTS" id="PR00123">
    <property type="entry name" value="ATPASEA"/>
</dbReference>
<comment type="similarity">
    <text evidence="2 11">Belongs to the ATPase A chain family.</text>
</comment>
<organism evidence="12 13">
    <name type="scientific">Candidatus Nomurabacteria bacterium GW2011_GWB1_44_12</name>
    <dbReference type="NCBI Taxonomy" id="1618748"/>
    <lineage>
        <taxon>Bacteria</taxon>
        <taxon>Candidatus Nomuraibacteriota</taxon>
    </lineage>
</organism>
<dbReference type="EMBL" id="LCHP01000004">
    <property type="protein sequence ID" value="KKT36723.1"/>
    <property type="molecule type" value="Genomic_DNA"/>
</dbReference>
<evidence type="ECO:0000256" key="4">
    <source>
        <dbReference type="ARBA" id="ARBA00022547"/>
    </source>
</evidence>
<keyword evidence="6 11" id="KW-0375">Hydrogen ion transport</keyword>
<comment type="subcellular location">
    <subcellularLocation>
        <location evidence="11">Cell membrane</location>
        <topology evidence="11">Multi-pass membrane protein</topology>
    </subcellularLocation>
    <subcellularLocation>
        <location evidence="1">Membrane</location>
        <topology evidence="1">Multi-pass membrane protein</topology>
    </subcellularLocation>
</comment>
<keyword evidence="7 11" id="KW-1133">Transmembrane helix</keyword>
<reference evidence="12 13" key="1">
    <citation type="journal article" date="2015" name="Nature">
        <title>rRNA introns, odd ribosomes, and small enigmatic genomes across a large radiation of phyla.</title>
        <authorList>
            <person name="Brown C.T."/>
            <person name="Hug L.A."/>
            <person name="Thomas B.C."/>
            <person name="Sharon I."/>
            <person name="Castelle C.J."/>
            <person name="Singh A."/>
            <person name="Wilkins M.J."/>
            <person name="Williams K.H."/>
            <person name="Banfield J.F."/>
        </authorList>
    </citation>
    <scope>NUCLEOTIDE SEQUENCE [LARGE SCALE GENOMIC DNA]</scope>
</reference>
<dbReference type="PANTHER" id="PTHR42823">
    <property type="entry name" value="ATP SYNTHASE SUBUNIT A, CHLOROPLASTIC"/>
    <property type="match status" value="1"/>
</dbReference>
<keyword evidence="5 11" id="KW-0812">Transmembrane</keyword>
<feature type="transmembrane region" description="Helical" evidence="11">
    <location>
        <begin position="87"/>
        <end position="104"/>
    </location>
</feature>
<keyword evidence="8 11" id="KW-0406">Ion transport</keyword>
<dbReference type="HAMAP" id="MF_01393">
    <property type="entry name" value="ATP_synth_a_bact"/>
    <property type="match status" value="1"/>
</dbReference>
<dbReference type="GO" id="GO:0005886">
    <property type="term" value="C:plasma membrane"/>
    <property type="evidence" value="ECO:0007669"/>
    <property type="project" value="UniProtKB-SubCell"/>
</dbReference>
<feature type="transmembrane region" description="Helical" evidence="11">
    <location>
        <begin position="137"/>
        <end position="158"/>
    </location>
</feature>